<protein>
    <recommendedName>
        <fullName evidence="3 8">Histidinol-phosphatase</fullName>
        <shortName evidence="8">HolPase</shortName>
        <ecNumber evidence="3 8">3.1.3.15</ecNumber>
    </recommendedName>
</protein>
<keyword evidence="11" id="KW-1185">Reference proteome</keyword>
<comment type="catalytic activity">
    <reaction evidence="7 8">
        <text>L-histidinol phosphate + H2O = L-histidinol + phosphate</text>
        <dbReference type="Rhea" id="RHEA:14465"/>
        <dbReference type="ChEBI" id="CHEBI:15377"/>
        <dbReference type="ChEBI" id="CHEBI:43474"/>
        <dbReference type="ChEBI" id="CHEBI:57699"/>
        <dbReference type="ChEBI" id="CHEBI:57980"/>
        <dbReference type="EC" id="3.1.3.15"/>
    </reaction>
</comment>
<keyword evidence="4 8" id="KW-0028">Amino-acid biosynthesis</keyword>
<sequence length="252" mass="29780">MFDTHVHTEYSSDSNMKIEEALKAADYNKLSLTFTEHMDIGYPKGDFTFDVGDYFRKYSRFRGDKLLLGIEVGMKEDALDESRTVVLDNEFDYIIGSIHLVDNMDLYYPDYYKDKSKKDAYLRYLKAMFVNFKQFDFVDSLAHIDYICRYAKYDDKELYYREFCDIIDEILKLIINRGKCLELNTRRLDSQKAIYSMIDIYKRYRELGGKYITVGSDAHNPEAIGNNFNIAEGIAEKCNLKIVHFKNRNMEY</sequence>
<dbReference type="NCBIfam" id="NF004086">
    <property type="entry name" value="PRK05588.1"/>
    <property type="match status" value="1"/>
</dbReference>
<evidence type="ECO:0000256" key="8">
    <source>
        <dbReference type="RuleBase" id="RU366003"/>
    </source>
</evidence>
<dbReference type="RefSeq" id="WP_209700511.1">
    <property type="nucleotide sequence ID" value="NZ_JAGGLM010000001.1"/>
</dbReference>
<dbReference type="Pfam" id="PF02811">
    <property type="entry name" value="PHP"/>
    <property type="match status" value="1"/>
</dbReference>
<gene>
    <name evidence="10" type="ORF">J2Z42_000222</name>
</gene>
<accession>A0ABS4KNF2</accession>
<dbReference type="InterPro" id="IPR010140">
    <property type="entry name" value="Histidinol_P_phosphatase_HisJ"/>
</dbReference>
<evidence type="ECO:0000313" key="10">
    <source>
        <dbReference type="EMBL" id="MBP2031557.1"/>
    </source>
</evidence>
<dbReference type="InterPro" id="IPR004013">
    <property type="entry name" value="PHP_dom"/>
</dbReference>
<organism evidence="10 11">
    <name type="scientific">Clostridium algifaecis</name>
    <dbReference type="NCBI Taxonomy" id="1472040"/>
    <lineage>
        <taxon>Bacteria</taxon>
        <taxon>Bacillati</taxon>
        <taxon>Bacillota</taxon>
        <taxon>Clostridia</taxon>
        <taxon>Eubacteriales</taxon>
        <taxon>Clostridiaceae</taxon>
        <taxon>Clostridium</taxon>
    </lineage>
</organism>
<dbReference type="NCBIfam" id="TIGR01856">
    <property type="entry name" value="hisJ_fam"/>
    <property type="match status" value="1"/>
</dbReference>
<evidence type="ECO:0000256" key="7">
    <source>
        <dbReference type="ARBA" id="ARBA00049158"/>
    </source>
</evidence>
<dbReference type="SUPFAM" id="SSF89550">
    <property type="entry name" value="PHP domain-like"/>
    <property type="match status" value="1"/>
</dbReference>
<dbReference type="EMBL" id="JAGGLM010000001">
    <property type="protein sequence ID" value="MBP2031557.1"/>
    <property type="molecule type" value="Genomic_DNA"/>
</dbReference>
<proteinExistence type="inferred from homology"/>
<keyword evidence="5 8" id="KW-0378">Hydrolase</keyword>
<evidence type="ECO:0000313" key="11">
    <source>
        <dbReference type="Proteomes" id="UP001519307"/>
    </source>
</evidence>
<evidence type="ECO:0000256" key="6">
    <source>
        <dbReference type="ARBA" id="ARBA00023102"/>
    </source>
</evidence>
<dbReference type="PANTHER" id="PTHR21039:SF0">
    <property type="entry name" value="HISTIDINOL-PHOSPHATASE"/>
    <property type="match status" value="1"/>
</dbReference>
<comment type="similarity">
    <text evidence="2 8">Belongs to the PHP hydrolase family. HisK subfamily.</text>
</comment>
<dbReference type="EC" id="3.1.3.15" evidence="3 8"/>
<dbReference type="GO" id="GO:0004401">
    <property type="term" value="F:histidinol-phosphatase activity"/>
    <property type="evidence" value="ECO:0007669"/>
    <property type="project" value="UniProtKB-EC"/>
</dbReference>
<comment type="pathway">
    <text evidence="1 8">Amino-acid biosynthesis; L-histidine biosynthesis; L-histidine from 5-phospho-alpha-D-ribose 1-diphosphate: step 8/9.</text>
</comment>
<dbReference type="InterPro" id="IPR016195">
    <property type="entry name" value="Pol/histidinol_Pase-like"/>
</dbReference>
<keyword evidence="6 8" id="KW-0368">Histidine biosynthesis</keyword>
<evidence type="ECO:0000256" key="1">
    <source>
        <dbReference type="ARBA" id="ARBA00004970"/>
    </source>
</evidence>
<dbReference type="Gene3D" id="3.20.20.140">
    <property type="entry name" value="Metal-dependent hydrolases"/>
    <property type="match status" value="1"/>
</dbReference>
<evidence type="ECO:0000256" key="2">
    <source>
        <dbReference type="ARBA" id="ARBA00009152"/>
    </source>
</evidence>
<dbReference type="PANTHER" id="PTHR21039">
    <property type="entry name" value="HISTIDINOL PHOSPHATASE-RELATED"/>
    <property type="match status" value="1"/>
</dbReference>
<dbReference type="Proteomes" id="UP001519307">
    <property type="component" value="Unassembled WGS sequence"/>
</dbReference>
<evidence type="ECO:0000256" key="5">
    <source>
        <dbReference type="ARBA" id="ARBA00022801"/>
    </source>
</evidence>
<comment type="caution">
    <text evidence="10">The sequence shown here is derived from an EMBL/GenBank/DDBJ whole genome shotgun (WGS) entry which is preliminary data.</text>
</comment>
<feature type="domain" description="PHP" evidence="9">
    <location>
        <begin position="3"/>
        <end position="185"/>
    </location>
</feature>
<name>A0ABS4KNF2_9CLOT</name>
<evidence type="ECO:0000256" key="3">
    <source>
        <dbReference type="ARBA" id="ARBA00013085"/>
    </source>
</evidence>
<evidence type="ECO:0000259" key="9">
    <source>
        <dbReference type="Pfam" id="PF02811"/>
    </source>
</evidence>
<reference evidence="10 11" key="1">
    <citation type="submission" date="2021-03" db="EMBL/GenBank/DDBJ databases">
        <title>Genomic Encyclopedia of Type Strains, Phase IV (KMG-IV): sequencing the most valuable type-strain genomes for metagenomic binning, comparative biology and taxonomic classification.</title>
        <authorList>
            <person name="Goeker M."/>
        </authorList>
    </citation>
    <scope>NUCLEOTIDE SEQUENCE [LARGE SCALE GENOMIC DNA]</scope>
    <source>
        <strain evidence="10 11">DSM 28783</strain>
    </source>
</reference>
<evidence type="ECO:0000256" key="4">
    <source>
        <dbReference type="ARBA" id="ARBA00022605"/>
    </source>
</evidence>